<dbReference type="HOGENOM" id="CLU_650587_0_0_1"/>
<dbReference type="AlphaFoldDB" id="S8ECW0"/>
<dbReference type="OrthoDB" id="6105938at2759"/>
<keyword evidence="1" id="KW-0862">Zinc</keyword>
<dbReference type="InParanoid" id="S8ECW0"/>
<dbReference type="InterPro" id="IPR001841">
    <property type="entry name" value="Znf_RING"/>
</dbReference>
<evidence type="ECO:0000256" key="2">
    <source>
        <dbReference type="SAM" id="Coils"/>
    </source>
</evidence>
<evidence type="ECO:0000259" key="4">
    <source>
        <dbReference type="PROSITE" id="PS50089"/>
    </source>
</evidence>
<dbReference type="InterPro" id="IPR013083">
    <property type="entry name" value="Znf_RING/FYVE/PHD"/>
</dbReference>
<evidence type="ECO:0000256" key="1">
    <source>
        <dbReference type="PROSITE-ProRule" id="PRU00175"/>
    </source>
</evidence>
<feature type="domain" description="RING-type" evidence="4">
    <location>
        <begin position="5"/>
        <end position="51"/>
    </location>
</feature>
<dbReference type="SUPFAM" id="SSF57850">
    <property type="entry name" value="RING/U-box"/>
    <property type="match status" value="1"/>
</dbReference>
<proteinExistence type="predicted"/>
<keyword evidence="1" id="KW-0479">Metal-binding</keyword>
<dbReference type="Proteomes" id="UP000015241">
    <property type="component" value="Unassembled WGS sequence"/>
</dbReference>
<dbReference type="PROSITE" id="PS50089">
    <property type="entry name" value="ZF_RING_2"/>
    <property type="match status" value="1"/>
</dbReference>
<dbReference type="GO" id="GO:0008270">
    <property type="term" value="F:zinc ion binding"/>
    <property type="evidence" value="ECO:0007669"/>
    <property type="project" value="UniProtKB-KW"/>
</dbReference>
<sequence length="422" mass="46899">MKPYCHICLENHAISNFKHLGRCGHTLCSRSVEELFRKAGGSNRIGCPFCRASVTQRQIHPIYLDFKDPDVSQSQDGTAQPAQEIYSAEVLTELVGLHASVETINTDSSADYIKKTAQKLQNAFVDVDKQSCAVTGLLCSIACAFERLAGGIATLASHRDEVLSLRRRLKEEQRDKTRVLEDNARAQYELHEASKITDGALKAASTATDLKTAADRKIAKLEGALKEGTERHKMEMAEKSGEITRLQATLLEHKAKEAKQKARIAELKQRLQEQEAVALANRNRPLPSSSSLLVTPISTRSTAPRVDRASYPARHKDNESFLRSTPDVSECEFTERDNDADDSACLPALFPTPPDDTFQPSLSLPTKFTSDWNFTRPGKRKRIPSSGEPKDMVSKNFPIKVDHQGRPQGLMQLGSRQREKFG</sequence>
<dbReference type="STRING" id="743788.S8ECW0"/>
<feature type="region of interest" description="Disordered" evidence="3">
    <location>
        <begin position="369"/>
        <end position="422"/>
    </location>
</feature>
<evidence type="ECO:0000313" key="6">
    <source>
        <dbReference type="Proteomes" id="UP000015241"/>
    </source>
</evidence>
<organism evidence="5 6">
    <name type="scientific">Fomitopsis schrenkii</name>
    <name type="common">Brown rot fungus</name>
    <dbReference type="NCBI Taxonomy" id="2126942"/>
    <lineage>
        <taxon>Eukaryota</taxon>
        <taxon>Fungi</taxon>
        <taxon>Dikarya</taxon>
        <taxon>Basidiomycota</taxon>
        <taxon>Agaricomycotina</taxon>
        <taxon>Agaricomycetes</taxon>
        <taxon>Polyporales</taxon>
        <taxon>Fomitopsis</taxon>
    </lineage>
</organism>
<evidence type="ECO:0000256" key="3">
    <source>
        <dbReference type="SAM" id="MobiDB-lite"/>
    </source>
</evidence>
<accession>S8ECW0</accession>
<feature type="coiled-coil region" evidence="2">
    <location>
        <begin position="248"/>
        <end position="284"/>
    </location>
</feature>
<protein>
    <recommendedName>
        <fullName evidence="4">RING-type domain-containing protein</fullName>
    </recommendedName>
</protein>
<keyword evidence="1" id="KW-0863">Zinc-finger</keyword>
<reference evidence="5 6" key="1">
    <citation type="journal article" date="2012" name="Science">
        <title>The Paleozoic origin of enzymatic lignin decomposition reconstructed from 31 fungal genomes.</title>
        <authorList>
            <person name="Floudas D."/>
            <person name="Binder M."/>
            <person name="Riley R."/>
            <person name="Barry K."/>
            <person name="Blanchette R.A."/>
            <person name="Henrissat B."/>
            <person name="Martinez A.T."/>
            <person name="Otillar R."/>
            <person name="Spatafora J.W."/>
            <person name="Yadav J.S."/>
            <person name="Aerts A."/>
            <person name="Benoit I."/>
            <person name="Boyd A."/>
            <person name="Carlson A."/>
            <person name="Copeland A."/>
            <person name="Coutinho P.M."/>
            <person name="de Vries R.P."/>
            <person name="Ferreira P."/>
            <person name="Findley K."/>
            <person name="Foster B."/>
            <person name="Gaskell J."/>
            <person name="Glotzer D."/>
            <person name="Gorecki P."/>
            <person name="Heitman J."/>
            <person name="Hesse C."/>
            <person name="Hori C."/>
            <person name="Igarashi K."/>
            <person name="Jurgens J.A."/>
            <person name="Kallen N."/>
            <person name="Kersten P."/>
            <person name="Kohler A."/>
            <person name="Kuees U."/>
            <person name="Kumar T.K.A."/>
            <person name="Kuo A."/>
            <person name="LaButti K."/>
            <person name="Larrondo L.F."/>
            <person name="Lindquist E."/>
            <person name="Ling A."/>
            <person name="Lombard V."/>
            <person name="Lucas S."/>
            <person name="Lundell T."/>
            <person name="Martin R."/>
            <person name="McLaughlin D.J."/>
            <person name="Morgenstern I."/>
            <person name="Morin E."/>
            <person name="Murat C."/>
            <person name="Nagy L.G."/>
            <person name="Nolan M."/>
            <person name="Ohm R.A."/>
            <person name="Patyshakuliyeva A."/>
            <person name="Rokas A."/>
            <person name="Ruiz-Duenas F.J."/>
            <person name="Sabat G."/>
            <person name="Salamov A."/>
            <person name="Samejima M."/>
            <person name="Schmutz J."/>
            <person name="Slot J.C."/>
            <person name="St John F."/>
            <person name="Stenlid J."/>
            <person name="Sun H."/>
            <person name="Sun S."/>
            <person name="Syed K."/>
            <person name="Tsang A."/>
            <person name="Wiebenga A."/>
            <person name="Young D."/>
            <person name="Pisabarro A."/>
            <person name="Eastwood D.C."/>
            <person name="Martin F."/>
            <person name="Cullen D."/>
            <person name="Grigoriev I.V."/>
            <person name="Hibbett D.S."/>
        </authorList>
    </citation>
    <scope>NUCLEOTIDE SEQUENCE</scope>
    <source>
        <strain evidence="6">FP-58527</strain>
    </source>
</reference>
<name>S8ECW0_FOMSC</name>
<gene>
    <name evidence="5" type="ORF">FOMPIDRAFT_1049070</name>
</gene>
<evidence type="ECO:0000313" key="5">
    <source>
        <dbReference type="EMBL" id="EPT01084.1"/>
    </source>
</evidence>
<dbReference type="Gene3D" id="3.30.40.10">
    <property type="entry name" value="Zinc/RING finger domain, C3HC4 (zinc finger)"/>
    <property type="match status" value="1"/>
</dbReference>
<dbReference type="EMBL" id="KE504144">
    <property type="protein sequence ID" value="EPT01084.1"/>
    <property type="molecule type" value="Genomic_DNA"/>
</dbReference>
<keyword evidence="6" id="KW-1185">Reference proteome</keyword>
<keyword evidence="2" id="KW-0175">Coiled coil</keyword>